<keyword evidence="3" id="KW-1185">Reference proteome</keyword>
<evidence type="ECO:0000313" key="2">
    <source>
        <dbReference type="EMBL" id="KAG8568874.1"/>
    </source>
</evidence>
<proteinExistence type="predicted"/>
<gene>
    <name evidence="2" type="ORF">GDO81_014191</name>
</gene>
<sequence>MAPGLGAACLQLPTQPLASARNVQPRHPPAFDINPQPTSIIGPANFDDAAASEEDILGPDLTPLDPNTLVVSAPLVAKLMAGDLGPGNMLAQGQRRASSVRSRASSSYSRRSTSSRCRVASHSQSVSIKKYKLVLCSQAIINIKSIY</sequence>
<reference evidence="2" key="1">
    <citation type="thesis" date="2020" institute="ProQuest LLC" country="789 East Eisenhower Parkway, Ann Arbor, MI, USA">
        <title>Comparative Genomics and Chromosome Evolution.</title>
        <authorList>
            <person name="Mudd A.B."/>
        </authorList>
    </citation>
    <scope>NUCLEOTIDE SEQUENCE</scope>
    <source>
        <strain evidence="2">237g6f4</strain>
        <tissue evidence="2">Blood</tissue>
    </source>
</reference>
<evidence type="ECO:0000256" key="1">
    <source>
        <dbReference type="SAM" id="MobiDB-lite"/>
    </source>
</evidence>
<feature type="region of interest" description="Disordered" evidence="1">
    <location>
        <begin position="87"/>
        <end position="116"/>
    </location>
</feature>
<comment type="caution">
    <text evidence="2">The sequence shown here is derived from an EMBL/GenBank/DDBJ whole genome shotgun (WGS) entry which is preliminary data.</text>
</comment>
<name>A0AAV7B8Q3_ENGPU</name>
<organism evidence="2 3">
    <name type="scientific">Engystomops pustulosus</name>
    <name type="common">Tungara frog</name>
    <name type="synonym">Physalaemus pustulosus</name>
    <dbReference type="NCBI Taxonomy" id="76066"/>
    <lineage>
        <taxon>Eukaryota</taxon>
        <taxon>Metazoa</taxon>
        <taxon>Chordata</taxon>
        <taxon>Craniata</taxon>
        <taxon>Vertebrata</taxon>
        <taxon>Euteleostomi</taxon>
        <taxon>Amphibia</taxon>
        <taxon>Batrachia</taxon>
        <taxon>Anura</taxon>
        <taxon>Neobatrachia</taxon>
        <taxon>Hyloidea</taxon>
        <taxon>Leptodactylidae</taxon>
        <taxon>Leiuperinae</taxon>
        <taxon>Engystomops</taxon>
    </lineage>
</organism>
<dbReference type="EMBL" id="WNYA01000006">
    <property type="protein sequence ID" value="KAG8568874.1"/>
    <property type="molecule type" value="Genomic_DNA"/>
</dbReference>
<evidence type="ECO:0000313" key="3">
    <source>
        <dbReference type="Proteomes" id="UP000824782"/>
    </source>
</evidence>
<protein>
    <submittedName>
        <fullName evidence="2">Uncharacterized protein</fullName>
    </submittedName>
</protein>
<dbReference type="AlphaFoldDB" id="A0AAV7B8Q3"/>
<dbReference type="Proteomes" id="UP000824782">
    <property type="component" value="Unassembled WGS sequence"/>
</dbReference>
<accession>A0AAV7B8Q3</accession>
<feature type="compositionally biased region" description="Low complexity" evidence="1">
    <location>
        <begin position="95"/>
        <end position="116"/>
    </location>
</feature>